<dbReference type="Pfam" id="PF12838">
    <property type="entry name" value="Fer4_7"/>
    <property type="match status" value="1"/>
</dbReference>
<accession>A0A7C0ZA49</accession>
<dbReference type="PANTHER" id="PTHR42783:SF3">
    <property type="entry name" value="GLUTAMATE SYNTHASE [NADPH] SMALL CHAIN-RELATED"/>
    <property type="match status" value="1"/>
</dbReference>
<name>A0A7C0ZA49_UNCW3</name>
<comment type="caution">
    <text evidence="5">The sequence shown here is derived from an EMBL/GenBank/DDBJ whole genome shotgun (WGS) entry which is preliminary data.</text>
</comment>
<dbReference type="Gene3D" id="1.10.1060.10">
    <property type="entry name" value="Alpha-helical ferredoxin"/>
    <property type="match status" value="1"/>
</dbReference>
<gene>
    <name evidence="5" type="ORF">ENF18_05915</name>
</gene>
<evidence type="ECO:0000259" key="4">
    <source>
        <dbReference type="PROSITE" id="PS51379"/>
    </source>
</evidence>
<dbReference type="SUPFAM" id="SSF51971">
    <property type="entry name" value="Nucleotide-binding domain"/>
    <property type="match status" value="1"/>
</dbReference>
<feature type="domain" description="4Fe-4S ferredoxin-type" evidence="4">
    <location>
        <begin position="1045"/>
        <end position="1074"/>
    </location>
</feature>
<protein>
    <submittedName>
        <fullName evidence="5">FAD-binding protein</fullName>
    </submittedName>
</protein>
<dbReference type="GO" id="GO:0051536">
    <property type="term" value="F:iron-sulfur cluster binding"/>
    <property type="evidence" value="ECO:0007669"/>
    <property type="project" value="UniProtKB-KW"/>
</dbReference>
<evidence type="ECO:0000256" key="2">
    <source>
        <dbReference type="ARBA" id="ARBA00023004"/>
    </source>
</evidence>
<dbReference type="Gene3D" id="3.30.70.20">
    <property type="match status" value="1"/>
</dbReference>
<dbReference type="SUPFAM" id="SSF51905">
    <property type="entry name" value="FAD/NAD(P)-binding domain"/>
    <property type="match status" value="2"/>
</dbReference>
<dbReference type="Gene3D" id="3.50.50.60">
    <property type="entry name" value="FAD/NAD(P)-binding domain"/>
    <property type="match status" value="2"/>
</dbReference>
<dbReference type="SUPFAM" id="SSF46548">
    <property type="entry name" value="alpha-helical ferredoxin"/>
    <property type="match status" value="1"/>
</dbReference>
<dbReference type="PROSITE" id="PS00198">
    <property type="entry name" value="4FE4S_FER_1"/>
    <property type="match status" value="3"/>
</dbReference>
<keyword evidence="1" id="KW-0479">Metal-binding</keyword>
<dbReference type="PANTHER" id="PTHR42783">
    <property type="entry name" value="GLUTAMATE SYNTHASE [NADPH] SMALL CHAIN"/>
    <property type="match status" value="1"/>
</dbReference>
<evidence type="ECO:0000256" key="3">
    <source>
        <dbReference type="ARBA" id="ARBA00023014"/>
    </source>
</evidence>
<evidence type="ECO:0000313" key="5">
    <source>
        <dbReference type="EMBL" id="HDI83310.1"/>
    </source>
</evidence>
<dbReference type="SUPFAM" id="SSF54862">
    <property type="entry name" value="4Fe-4S ferredoxins"/>
    <property type="match status" value="1"/>
</dbReference>
<dbReference type="Pfam" id="PF07992">
    <property type="entry name" value="Pyr_redox_2"/>
    <property type="match status" value="1"/>
</dbReference>
<reference evidence="5" key="1">
    <citation type="journal article" date="2020" name="mSystems">
        <title>Genome- and Community-Level Interaction Insights into Carbon Utilization and Element Cycling Functions of Hydrothermarchaeota in Hydrothermal Sediment.</title>
        <authorList>
            <person name="Zhou Z."/>
            <person name="Liu Y."/>
            <person name="Xu W."/>
            <person name="Pan J."/>
            <person name="Luo Z.H."/>
            <person name="Li M."/>
        </authorList>
    </citation>
    <scope>NUCLEOTIDE SEQUENCE [LARGE SCALE GENOMIC DNA]</scope>
    <source>
        <strain evidence="5">HyVt-102</strain>
    </source>
</reference>
<keyword evidence="3" id="KW-0411">Iron-sulfur</keyword>
<proteinExistence type="predicted"/>
<dbReference type="Pfam" id="PF14691">
    <property type="entry name" value="Fer4_20"/>
    <property type="match status" value="1"/>
</dbReference>
<dbReference type="InterPro" id="IPR023753">
    <property type="entry name" value="FAD/NAD-binding_dom"/>
</dbReference>
<feature type="domain" description="4Fe-4S ferredoxin-type" evidence="4">
    <location>
        <begin position="234"/>
        <end position="264"/>
    </location>
</feature>
<dbReference type="GO" id="GO:0016491">
    <property type="term" value="F:oxidoreductase activity"/>
    <property type="evidence" value="ECO:0007669"/>
    <property type="project" value="InterPro"/>
</dbReference>
<dbReference type="Gene3D" id="3.40.50.720">
    <property type="entry name" value="NAD(P)-binding Rossmann-like Domain"/>
    <property type="match status" value="1"/>
</dbReference>
<dbReference type="InterPro" id="IPR017896">
    <property type="entry name" value="4Fe4S_Fe-S-bd"/>
</dbReference>
<evidence type="ECO:0000256" key="1">
    <source>
        <dbReference type="ARBA" id="ARBA00022723"/>
    </source>
</evidence>
<dbReference type="PROSITE" id="PS51379">
    <property type="entry name" value="4FE4S_FER_2"/>
    <property type="match status" value="3"/>
</dbReference>
<dbReference type="AlphaFoldDB" id="A0A7C0ZA49"/>
<dbReference type="InterPro" id="IPR017900">
    <property type="entry name" value="4Fe4S_Fe_S_CS"/>
</dbReference>
<dbReference type="InterPro" id="IPR028261">
    <property type="entry name" value="DPD_II"/>
</dbReference>
<dbReference type="InterPro" id="IPR009051">
    <property type="entry name" value="Helical_ferredxn"/>
</dbReference>
<keyword evidence="2" id="KW-0408">Iron</keyword>
<dbReference type="PRINTS" id="PR00419">
    <property type="entry name" value="ADXRDTASE"/>
</dbReference>
<dbReference type="InterPro" id="IPR036188">
    <property type="entry name" value="FAD/NAD-bd_sf"/>
</dbReference>
<sequence length="1122" mass="123331">MRIGVFVCHCGLNIAGVIDVKKVAEEARKIPGVVFADTYVYMCSEPGQKLVEDTIKEYKLDGVVVANCSPSLHERTFRNAAARAGLNPYRVEIANIREQVAWPHEDMPEEATKKAIKVVEATVRRVKKNMALIPAKIPVNKKALVIGGGIAGIQVALDIADGGYEVYLVEKTPTIGGKMILLSETFPTLDCPQCIETPKMTDVSQNPKIHLMAYSEVEEVSGYVGNFKVKVRRKSPYVDWDICKGCGDCAEVCPVQVPHEFNMGLNMRKAIYRPFDQAVPGVYTIDKRGVSPCRAACPIHLNAHGYVIAAKAGEFDRAQEIVRKERDFVFAATAARVCTHPCEGACRRSDVDGQPVSIREIKRFITDYEFNKFGGPEIDLTVEEEKDEKVAIIGAGPAGLSAAFDLRKKGYKVTVYDTLPEGGGMLLVGIPKYRLPKDVLRKEVEIVKKIGVEMRFNTRVGKDIQFSELLNNFDAVFVATGAHKSRGMNIPGEDLEGIHHAVEVLEKINLEKEIKLGKRVIVVGGGNSAMDAARSALRLGCDVTVVYRRSRKEMPAIPEEVEAAMEEGVKFSFLTNPVEFIGENGRVKRVKLIKMELGEPDESGRRRPVPIPGSEYEIEADEVILAIGEKPELSFLGDADIELTPWGTIKVDEVTFQTSNPKVFAGGDAVTGPNTFIDAVGHGKRAAISIDRFFNEEDLYEGRENEGPFKSNLVGDIEHAYRKERMKEFFIPLEERKTTFKEVVLTPSKEAVKEEGKRCISCAVCSECRLCERACEPKAIMHDMVDKIEEIDVGSIVVATGFELMPIEKLPEYGGGKIPDVIDGLQFERLLCASGPTSGTPRRPSDGKIPETVAFVHCAGSRDPAHGVAYCSRICCMYLAKQAYIYRHFVHNGKAFLFYIDIRSNGKGYEEFVQRAKEEEGVVFIRGKVSKIFQRGDKVVLWGADTLTGERVELEVDLVVLGTAMVPSYGVKELASKLRIPTDVYGWLQEAHLKLRPLETVTAGVFIAGAAQFPKDITDTVSQASGAAGKVLALFSKPELTKEPTIAQADIEVCAGCGFCRDVCAYDAITIDPRRKVSVVNEALCEGCGACSAACPSGAMTLKNLAKTQVFDMVEVATEDYE</sequence>
<dbReference type="EMBL" id="DQWE01000281">
    <property type="protein sequence ID" value="HDI83310.1"/>
    <property type="molecule type" value="Genomic_DNA"/>
</dbReference>
<organism evidence="5">
    <name type="scientific">candidate division WOR-3 bacterium</name>
    <dbReference type="NCBI Taxonomy" id="2052148"/>
    <lineage>
        <taxon>Bacteria</taxon>
        <taxon>Bacteria division WOR-3</taxon>
    </lineage>
</organism>
<dbReference type="Pfam" id="PF00037">
    <property type="entry name" value="Fer4"/>
    <property type="match status" value="1"/>
</dbReference>
<dbReference type="Proteomes" id="UP000885847">
    <property type="component" value="Unassembled WGS sequence"/>
</dbReference>
<dbReference type="GO" id="GO:0046872">
    <property type="term" value="F:metal ion binding"/>
    <property type="evidence" value="ECO:0007669"/>
    <property type="project" value="UniProtKB-KW"/>
</dbReference>
<feature type="domain" description="4Fe-4S ferredoxin-type" evidence="4">
    <location>
        <begin position="1076"/>
        <end position="1105"/>
    </location>
</feature>